<proteinExistence type="predicted"/>
<sequence>MTGGGNGMREVTFPTLTAFHPDMQRADKQQIVKILEETAELSVAANDYRKGEGSREHMADELADVLQTLANLVDAYQLTDDEITAAVERVTAHNRERGRYRPGERRMF</sequence>
<dbReference type="SUPFAM" id="SSF101386">
    <property type="entry name" value="all-alpha NTP pyrophosphatases"/>
    <property type="match status" value="1"/>
</dbReference>
<name>A0A7X9NQS6_9BIFI</name>
<comment type="caution">
    <text evidence="1">The sequence shown here is derived from an EMBL/GenBank/DDBJ whole genome shotgun (WGS) entry which is preliminary data.</text>
</comment>
<dbReference type="InterPro" id="IPR021130">
    <property type="entry name" value="PRib-ATP_PPHydrolase-like"/>
</dbReference>
<reference evidence="1 2" key="1">
    <citation type="submission" date="2020-04" db="EMBL/GenBank/DDBJ databases">
        <authorList>
            <person name="Hitch T.C.A."/>
            <person name="Wylensek D."/>
            <person name="Clavel T."/>
        </authorList>
    </citation>
    <scope>NUCLEOTIDE SEQUENCE [LARGE SCALE GENOMIC DNA]</scope>
    <source>
        <strain evidence="1 2">BSM-130-P53-3C</strain>
    </source>
</reference>
<dbReference type="EMBL" id="JABAGI010000003">
    <property type="protein sequence ID" value="NME61837.1"/>
    <property type="molecule type" value="Genomic_DNA"/>
</dbReference>
<dbReference type="Gene3D" id="1.10.287.1080">
    <property type="entry name" value="MazG-like"/>
    <property type="match status" value="1"/>
</dbReference>
<dbReference type="AlphaFoldDB" id="A0A7X9NQS6"/>
<dbReference type="Pfam" id="PF01503">
    <property type="entry name" value="PRA-PH"/>
    <property type="match status" value="1"/>
</dbReference>
<evidence type="ECO:0000313" key="1">
    <source>
        <dbReference type="EMBL" id="NME61837.1"/>
    </source>
</evidence>
<evidence type="ECO:0008006" key="3">
    <source>
        <dbReference type="Google" id="ProtNLM"/>
    </source>
</evidence>
<gene>
    <name evidence="1" type="ORF">HF844_03335</name>
</gene>
<evidence type="ECO:0000313" key="2">
    <source>
        <dbReference type="Proteomes" id="UP000588369"/>
    </source>
</evidence>
<accession>A0A7X9NQS6</accession>
<dbReference type="RefSeq" id="WP_168983938.1">
    <property type="nucleotide sequence ID" value="NZ_JABAGI010000003.1"/>
</dbReference>
<protein>
    <recommendedName>
        <fullName evidence="3">NTP pyrophosphohydrolase MazG putative catalytic core domain-containing protein</fullName>
    </recommendedName>
</protein>
<dbReference type="Proteomes" id="UP000588369">
    <property type="component" value="Unassembled WGS sequence"/>
</dbReference>
<organism evidence="1 2">
    <name type="scientific">Bifidobacterium thermophilum</name>
    <dbReference type="NCBI Taxonomy" id="33905"/>
    <lineage>
        <taxon>Bacteria</taxon>
        <taxon>Bacillati</taxon>
        <taxon>Actinomycetota</taxon>
        <taxon>Actinomycetes</taxon>
        <taxon>Bifidobacteriales</taxon>
        <taxon>Bifidobacteriaceae</taxon>
        <taxon>Bifidobacterium</taxon>
    </lineage>
</organism>